<accession>A0ABW0GP01</accession>
<name>A0ABW0GP01_9MICO</name>
<dbReference type="PROSITE" id="PS51318">
    <property type="entry name" value="TAT"/>
    <property type="match status" value="1"/>
</dbReference>
<keyword evidence="4" id="KW-1185">Reference proteome</keyword>
<reference evidence="4" key="1">
    <citation type="journal article" date="2019" name="Int. J. Syst. Evol. Microbiol.">
        <title>The Global Catalogue of Microorganisms (GCM) 10K type strain sequencing project: providing services to taxonomists for standard genome sequencing and annotation.</title>
        <authorList>
            <consortium name="The Broad Institute Genomics Platform"/>
            <consortium name="The Broad Institute Genome Sequencing Center for Infectious Disease"/>
            <person name="Wu L."/>
            <person name="Ma J."/>
        </authorList>
    </citation>
    <scope>NUCLEOTIDE SEQUENCE [LARGE SCALE GENOMIC DNA]</scope>
    <source>
        <strain evidence="4">CCUG 43114</strain>
    </source>
</reference>
<dbReference type="InterPro" id="IPR006311">
    <property type="entry name" value="TAT_signal"/>
</dbReference>
<evidence type="ECO:0000256" key="1">
    <source>
        <dbReference type="ARBA" id="ARBA00023277"/>
    </source>
</evidence>
<dbReference type="Pfam" id="PF01261">
    <property type="entry name" value="AP_endonuc_2"/>
    <property type="match status" value="1"/>
</dbReference>
<dbReference type="Proteomes" id="UP001596122">
    <property type="component" value="Unassembled WGS sequence"/>
</dbReference>
<gene>
    <name evidence="3" type="ORF">ACFPJ6_11530</name>
</gene>
<keyword evidence="3" id="KW-0413">Isomerase</keyword>
<keyword evidence="1" id="KW-0119">Carbohydrate metabolism</keyword>
<dbReference type="GO" id="GO:0016853">
    <property type="term" value="F:isomerase activity"/>
    <property type="evidence" value="ECO:0007669"/>
    <property type="project" value="UniProtKB-KW"/>
</dbReference>
<proteinExistence type="predicted"/>
<dbReference type="Gene3D" id="3.20.20.150">
    <property type="entry name" value="Divalent-metal-dependent TIM barrel enzymes"/>
    <property type="match status" value="1"/>
</dbReference>
<organism evidence="3 4">
    <name type="scientific">Aquipuribacter nitratireducens</name>
    <dbReference type="NCBI Taxonomy" id="650104"/>
    <lineage>
        <taxon>Bacteria</taxon>
        <taxon>Bacillati</taxon>
        <taxon>Actinomycetota</taxon>
        <taxon>Actinomycetes</taxon>
        <taxon>Micrococcales</taxon>
        <taxon>Intrasporangiaceae</taxon>
        <taxon>Aquipuribacter</taxon>
    </lineage>
</organism>
<dbReference type="PANTHER" id="PTHR12110:SF41">
    <property type="entry name" value="INOSOSE DEHYDRATASE"/>
    <property type="match status" value="1"/>
</dbReference>
<dbReference type="InterPro" id="IPR050312">
    <property type="entry name" value="IolE/XylAMocC-like"/>
</dbReference>
<dbReference type="InterPro" id="IPR036237">
    <property type="entry name" value="Xyl_isomerase-like_sf"/>
</dbReference>
<dbReference type="InterPro" id="IPR013022">
    <property type="entry name" value="Xyl_isomerase-like_TIM-brl"/>
</dbReference>
<evidence type="ECO:0000313" key="4">
    <source>
        <dbReference type="Proteomes" id="UP001596122"/>
    </source>
</evidence>
<dbReference type="EMBL" id="JBHSLD010000009">
    <property type="protein sequence ID" value="MFC5381425.1"/>
    <property type="molecule type" value="Genomic_DNA"/>
</dbReference>
<dbReference type="RefSeq" id="WP_340269312.1">
    <property type="nucleotide sequence ID" value="NZ_JBBEOG010000004.1"/>
</dbReference>
<feature type="domain" description="Xylose isomerase-like TIM barrel" evidence="2">
    <location>
        <begin position="93"/>
        <end position="288"/>
    </location>
</feature>
<evidence type="ECO:0000259" key="2">
    <source>
        <dbReference type="Pfam" id="PF01261"/>
    </source>
</evidence>
<dbReference type="SUPFAM" id="SSF51658">
    <property type="entry name" value="Xylose isomerase-like"/>
    <property type="match status" value="1"/>
</dbReference>
<sequence length="325" mass="35117">MCFGFDGHKAVREVAERQGGLDRRGVLRGFGAALVGGAATLAAGPALAAPGTGNGLGPGSPVPDAKISIQMYTLRSITNGTTVADVLASLSGYGYRRVELAGTYGYSAQEMKDLLDSYDISATSAHSGLSADLDAARAKFEDARTLGQRFSVVPYLRSQSSDQWRAWADAMNAEAEVARTYGLRYGYHNHAHEWYETLDDGSNAWDILTERLDPRFVHFEVDLYWAVTGGILSGQATEATASRFASDVIAAAPQKTLQYHVKDRDAGTSSERAFADVGTGFIDFPLIFGDHRVQEYIVENDQPDVDPLTTARVGWNYLSSVRASV</sequence>
<evidence type="ECO:0000313" key="3">
    <source>
        <dbReference type="EMBL" id="MFC5381425.1"/>
    </source>
</evidence>
<protein>
    <submittedName>
        <fullName evidence="3">Sugar phosphate isomerase/epimerase family protein</fullName>
    </submittedName>
</protein>
<dbReference type="PANTHER" id="PTHR12110">
    <property type="entry name" value="HYDROXYPYRUVATE ISOMERASE"/>
    <property type="match status" value="1"/>
</dbReference>
<comment type="caution">
    <text evidence="3">The sequence shown here is derived from an EMBL/GenBank/DDBJ whole genome shotgun (WGS) entry which is preliminary data.</text>
</comment>